<accession>A0A9D0ZNA9</accession>
<comment type="subcellular location">
    <subcellularLocation>
        <location evidence="1">Cell membrane</location>
        <topology evidence="1">Multi-pass membrane protein</topology>
    </subcellularLocation>
</comment>
<dbReference type="AlphaFoldDB" id="A0A9D0ZNA9"/>
<evidence type="ECO:0000313" key="9">
    <source>
        <dbReference type="EMBL" id="HIQ83372.1"/>
    </source>
</evidence>
<comment type="caution">
    <text evidence="9">The sequence shown here is derived from an EMBL/GenBank/DDBJ whole genome shotgun (WGS) entry which is preliminary data.</text>
</comment>
<proteinExistence type="predicted"/>
<feature type="transmembrane region" description="Helical" evidence="8">
    <location>
        <begin position="56"/>
        <end position="75"/>
    </location>
</feature>
<feature type="transmembrane region" description="Helical" evidence="8">
    <location>
        <begin position="95"/>
        <end position="116"/>
    </location>
</feature>
<dbReference type="Proteomes" id="UP000824260">
    <property type="component" value="Unassembled WGS sequence"/>
</dbReference>
<dbReference type="Pfam" id="PF02653">
    <property type="entry name" value="BPD_transp_2"/>
    <property type="match status" value="1"/>
</dbReference>
<reference evidence="9" key="1">
    <citation type="submission" date="2020-10" db="EMBL/GenBank/DDBJ databases">
        <authorList>
            <person name="Gilroy R."/>
        </authorList>
    </citation>
    <scope>NUCLEOTIDE SEQUENCE</scope>
    <source>
        <strain evidence="9">ChiSjej6B24-2974</strain>
    </source>
</reference>
<dbReference type="EMBL" id="DVFZ01000096">
    <property type="protein sequence ID" value="HIQ83372.1"/>
    <property type="molecule type" value="Genomic_DNA"/>
</dbReference>
<keyword evidence="2" id="KW-0813">Transport</keyword>
<keyword evidence="4" id="KW-0997">Cell inner membrane</keyword>
<keyword evidence="7 8" id="KW-0472">Membrane</keyword>
<reference evidence="9" key="2">
    <citation type="journal article" date="2021" name="PeerJ">
        <title>Extensive microbial diversity within the chicken gut microbiome revealed by metagenomics and culture.</title>
        <authorList>
            <person name="Gilroy R."/>
            <person name="Ravi A."/>
            <person name="Getino M."/>
            <person name="Pursley I."/>
            <person name="Horton D.L."/>
            <person name="Alikhan N.F."/>
            <person name="Baker D."/>
            <person name="Gharbi K."/>
            <person name="Hall N."/>
            <person name="Watson M."/>
            <person name="Adriaenssens E.M."/>
            <person name="Foster-Nyarko E."/>
            <person name="Jarju S."/>
            <person name="Secka A."/>
            <person name="Antonio M."/>
            <person name="Oren A."/>
            <person name="Chaudhuri R.R."/>
            <person name="La Ragione R."/>
            <person name="Hildebrand F."/>
            <person name="Pallen M.J."/>
        </authorList>
    </citation>
    <scope>NUCLEOTIDE SEQUENCE</scope>
    <source>
        <strain evidence="9">ChiSjej6B24-2974</strain>
    </source>
</reference>
<evidence type="ECO:0000256" key="7">
    <source>
        <dbReference type="ARBA" id="ARBA00023136"/>
    </source>
</evidence>
<dbReference type="InterPro" id="IPR001851">
    <property type="entry name" value="ABC_transp_permease"/>
</dbReference>
<protein>
    <submittedName>
        <fullName evidence="9">ABC transporter permease</fullName>
    </submittedName>
</protein>
<dbReference type="PANTHER" id="PTHR32196:SF21">
    <property type="entry name" value="ABC TRANSPORTER PERMEASE PROTEIN YPHD-RELATED"/>
    <property type="match status" value="1"/>
</dbReference>
<evidence type="ECO:0000256" key="2">
    <source>
        <dbReference type="ARBA" id="ARBA00022448"/>
    </source>
</evidence>
<evidence type="ECO:0000256" key="6">
    <source>
        <dbReference type="ARBA" id="ARBA00022989"/>
    </source>
</evidence>
<dbReference type="GO" id="GO:0022857">
    <property type="term" value="F:transmembrane transporter activity"/>
    <property type="evidence" value="ECO:0007669"/>
    <property type="project" value="InterPro"/>
</dbReference>
<keyword evidence="6 8" id="KW-1133">Transmembrane helix</keyword>
<feature type="transmembrane region" description="Helical" evidence="8">
    <location>
        <begin position="128"/>
        <end position="147"/>
    </location>
</feature>
<name>A0A9D0ZNA9_9FIRM</name>
<evidence type="ECO:0000313" key="10">
    <source>
        <dbReference type="Proteomes" id="UP000824260"/>
    </source>
</evidence>
<dbReference type="CDD" id="cd06579">
    <property type="entry name" value="TM_PBP1_transp_AraH_like"/>
    <property type="match status" value="1"/>
</dbReference>
<dbReference type="GO" id="GO:0005886">
    <property type="term" value="C:plasma membrane"/>
    <property type="evidence" value="ECO:0007669"/>
    <property type="project" value="UniProtKB-SubCell"/>
</dbReference>
<feature type="transmembrane region" description="Helical" evidence="8">
    <location>
        <begin position="167"/>
        <end position="189"/>
    </location>
</feature>
<evidence type="ECO:0000256" key="8">
    <source>
        <dbReference type="SAM" id="Phobius"/>
    </source>
</evidence>
<evidence type="ECO:0000256" key="4">
    <source>
        <dbReference type="ARBA" id="ARBA00022519"/>
    </source>
</evidence>
<keyword evidence="5 8" id="KW-0812">Transmembrane</keyword>
<evidence type="ECO:0000256" key="5">
    <source>
        <dbReference type="ARBA" id="ARBA00022692"/>
    </source>
</evidence>
<evidence type="ECO:0000256" key="3">
    <source>
        <dbReference type="ARBA" id="ARBA00022475"/>
    </source>
</evidence>
<sequence length="332" mass="34774">MTNPVQKKRGGANKLTLFLLNNKALLLMLLIALVAAVSTGGLFVRINNIDNVTRQVAVLAIVGIGYTIIASGGLLDLSVGDAITLCVITYGSLTGVVPLPVAMLATIIVGALTGFFNGFMIRQFNLPAFVLTLATGQIFKGIAHLITNGASILQRDEVVKFFGQGRIFGFIPVPFIISVLMMVLVAILLNKTLFGRHLLAAGGNAEAANVSGIRVNLIKIGAHSIAGAIYGVAAIVLVGRVANAIPTAGDGYMMDAISAVVIGGTPMHGGKAKVIGTLFGVLLIGIMNNMLNLLRVGTFYQWIFKGIILIAAILLDGLTERVLAKQRANTSL</sequence>
<gene>
    <name evidence="9" type="ORF">IAA52_09770</name>
</gene>
<keyword evidence="3" id="KW-1003">Cell membrane</keyword>
<evidence type="ECO:0000256" key="1">
    <source>
        <dbReference type="ARBA" id="ARBA00004651"/>
    </source>
</evidence>
<feature type="transmembrane region" description="Helical" evidence="8">
    <location>
        <begin position="274"/>
        <end position="293"/>
    </location>
</feature>
<organism evidence="9 10">
    <name type="scientific">Candidatus Pullichristensenella stercorigallinarum</name>
    <dbReference type="NCBI Taxonomy" id="2840909"/>
    <lineage>
        <taxon>Bacteria</taxon>
        <taxon>Bacillati</taxon>
        <taxon>Bacillota</taxon>
        <taxon>Clostridia</taxon>
        <taxon>Candidatus Pullichristensenella</taxon>
    </lineage>
</organism>
<feature type="transmembrane region" description="Helical" evidence="8">
    <location>
        <begin position="24"/>
        <end position="44"/>
    </location>
</feature>
<dbReference type="PANTHER" id="PTHR32196">
    <property type="entry name" value="ABC TRANSPORTER PERMEASE PROTEIN YPHD-RELATED-RELATED"/>
    <property type="match status" value="1"/>
</dbReference>